<evidence type="ECO:0000256" key="4">
    <source>
        <dbReference type="ARBA" id="ARBA00023239"/>
    </source>
</evidence>
<dbReference type="PANTHER" id="PTHR30246">
    <property type="entry name" value="2-KETO-3-DEOXY-6-PHOSPHOGLUCONATE ALDOLASE"/>
    <property type="match status" value="1"/>
</dbReference>
<evidence type="ECO:0000256" key="2">
    <source>
        <dbReference type="ARBA" id="ARBA00006906"/>
    </source>
</evidence>
<name>A0A5P6NYT6_9BRAD</name>
<dbReference type="NCBIfam" id="TIGR01182">
    <property type="entry name" value="eda"/>
    <property type="match status" value="1"/>
</dbReference>
<dbReference type="NCBIfam" id="NF004325">
    <property type="entry name" value="PRK05718.1"/>
    <property type="match status" value="1"/>
</dbReference>
<evidence type="ECO:0000256" key="1">
    <source>
        <dbReference type="ARBA" id="ARBA00004761"/>
    </source>
</evidence>
<evidence type="ECO:0000256" key="5">
    <source>
        <dbReference type="ARBA" id="ARBA00023277"/>
    </source>
</evidence>
<feature type="compositionally biased region" description="Basic residues" evidence="6">
    <location>
        <begin position="1"/>
        <end position="16"/>
    </location>
</feature>
<dbReference type="GO" id="GO:0008675">
    <property type="term" value="F:2-dehydro-3-deoxy-phosphogluconate aldolase activity"/>
    <property type="evidence" value="ECO:0007669"/>
    <property type="project" value="UniProtKB-EC"/>
</dbReference>
<comment type="subunit">
    <text evidence="3">Homotrimer.</text>
</comment>
<evidence type="ECO:0000313" key="7">
    <source>
        <dbReference type="EMBL" id="QFI71289.1"/>
    </source>
</evidence>
<evidence type="ECO:0000256" key="6">
    <source>
        <dbReference type="SAM" id="MobiDB-lite"/>
    </source>
</evidence>
<dbReference type="AlphaFoldDB" id="A0A5P6NYT6"/>
<accession>A0A5P6NYT6</accession>
<reference evidence="8" key="1">
    <citation type="submission" date="2019-10" db="EMBL/GenBank/DDBJ databases">
        <title>Complete Genome Sequence of Bradyrhizobium betae type strain PL7HG1T.</title>
        <authorList>
            <person name="Bromfield E.S.P."/>
            <person name="Cloutier S."/>
        </authorList>
    </citation>
    <scope>NUCLEOTIDE SEQUENCE [LARGE SCALE GENOMIC DNA]</scope>
    <source>
        <strain evidence="8">PL7HG1</strain>
    </source>
</reference>
<evidence type="ECO:0000313" key="8">
    <source>
        <dbReference type="Proteomes" id="UP000325641"/>
    </source>
</evidence>
<keyword evidence="4 7" id="KW-0456">Lyase</keyword>
<dbReference type="PANTHER" id="PTHR30246:SF1">
    <property type="entry name" value="2-DEHYDRO-3-DEOXY-6-PHOSPHOGALACTONATE ALDOLASE-RELATED"/>
    <property type="match status" value="1"/>
</dbReference>
<dbReference type="Gene3D" id="3.20.20.70">
    <property type="entry name" value="Aldolase class I"/>
    <property type="match status" value="1"/>
</dbReference>
<dbReference type="Proteomes" id="UP000325641">
    <property type="component" value="Chromosome"/>
</dbReference>
<protein>
    <submittedName>
        <fullName evidence="7">Bifunctional 4-hydroxy-2-oxoglutarate aldolase/2-dehydro-3-deoxy-phosphogluconate aldolase</fullName>
        <ecNumber evidence="7">4.1.2.14</ecNumber>
        <ecNumber evidence="7">4.1.3.16</ecNumber>
    </submittedName>
</protein>
<dbReference type="CDD" id="cd00452">
    <property type="entry name" value="KDPG_aldolase"/>
    <property type="match status" value="1"/>
</dbReference>
<organism evidence="7 8">
    <name type="scientific">Bradyrhizobium betae</name>
    <dbReference type="NCBI Taxonomy" id="244734"/>
    <lineage>
        <taxon>Bacteria</taxon>
        <taxon>Pseudomonadati</taxon>
        <taxon>Pseudomonadota</taxon>
        <taxon>Alphaproteobacteria</taxon>
        <taxon>Hyphomicrobiales</taxon>
        <taxon>Nitrobacteraceae</taxon>
        <taxon>Bradyrhizobium</taxon>
    </lineage>
</organism>
<evidence type="ECO:0000256" key="3">
    <source>
        <dbReference type="ARBA" id="ARBA00011233"/>
    </source>
</evidence>
<gene>
    <name evidence="7" type="primary">eda</name>
    <name evidence="7" type="ORF">F8237_02205</name>
</gene>
<dbReference type="InterPro" id="IPR013785">
    <property type="entry name" value="Aldolase_TIM"/>
</dbReference>
<dbReference type="GO" id="GO:0008700">
    <property type="term" value="F:(R,S)-4-hydroxy-2-oxoglutarate aldolase activity"/>
    <property type="evidence" value="ECO:0007669"/>
    <property type="project" value="UniProtKB-EC"/>
</dbReference>
<dbReference type="SUPFAM" id="SSF51569">
    <property type="entry name" value="Aldolase"/>
    <property type="match status" value="1"/>
</dbReference>
<dbReference type="EC" id="4.1.2.14" evidence="7"/>
<dbReference type="KEGG" id="bbet:F8237_02205"/>
<comment type="similarity">
    <text evidence="2">Belongs to the KHG/KDPG aldolase family.</text>
</comment>
<dbReference type="Pfam" id="PF01081">
    <property type="entry name" value="Aldolase"/>
    <property type="match status" value="1"/>
</dbReference>
<dbReference type="InterPro" id="IPR000887">
    <property type="entry name" value="Aldlse_KDPG_KHG"/>
</dbReference>
<proteinExistence type="inferred from homology"/>
<feature type="region of interest" description="Disordered" evidence="6">
    <location>
        <begin position="1"/>
        <end position="33"/>
    </location>
</feature>
<dbReference type="EMBL" id="CP044543">
    <property type="protein sequence ID" value="QFI71289.1"/>
    <property type="molecule type" value="Genomic_DNA"/>
</dbReference>
<sequence length="245" mass="25545">MPCRRRSGTGRRPRVKRPSDSRPSETKAKMTTSAQQNHLVALFKAATVIPVLTIERIQDAVPLARALVAGGIRTLEVTMRTPVAIEAARAMMAEVPEAVVGIGTILNPADFTRVEKLGVAFGISPGLTPDLLKAATDSSLPFAPGIATASELMMALSYGFDVAKFFPAEQAGGIKGLRALGGPFPNVRFCPTGGVGEANAATWLAEPNVVAVGGSWLCPAAEIKAGNWAGITAICQRSLQALKAA</sequence>
<feature type="compositionally biased region" description="Basic and acidic residues" evidence="6">
    <location>
        <begin position="17"/>
        <end position="28"/>
    </location>
</feature>
<dbReference type="OrthoDB" id="9805177at2"/>
<dbReference type="EC" id="4.1.3.16" evidence="7"/>
<comment type="pathway">
    <text evidence="1">Carbohydrate acid metabolism.</text>
</comment>
<keyword evidence="5" id="KW-0119">Carbohydrate metabolism</keyword>